<evidence type="ECO:0000256" key="7">
    <source>
        <dbReference type="ARBA" id="ARBA00023136"/>
    </source>
</evidence>
<evidence type="ECO:0000313" key="10">
    <source>
        <dbReference type="Proteomes" id="UP000189933"/>
    </source>
</evidence>
<feature type="transmembrane region" description="Helical" evidence="8">
    <location>
        <begin position="214"/>
        <end position="246"/>
    </location>
</feature>
<feature type="transmembrane region" description="Helical" evidence="8">
    <location>
        <begin position="149"/>
        <end position="174"/>
    </location>
</feature>
<feature type="transmembrane region" description="Helical" evidence="8">
    <location>
        <begin position="12"/>
        <end position="29"/>
    </location>
</feature>
<dbReference type="AlphaFoldDB" id="A0A1T4PRG2"/>
<dbReference type="Proteomes" id="UP000189933">
    <property type="component" value="Unassembled WGS sequence"/>
</dbReference>
<dbReference type="InterPro" id="IPR002549">
    <property type="entry name" value="AI-2E-like"/>
</dbReference>
<sequence>MVMGMHKVKTIARRSFLVGMLLGALFFFWLIRKILLLFLGGWLLAYLLGPLVARMESRGLSRLQALLVLYAIMTGLVLAVAFFLLPVFLRELSQVGEVLPGIWLRWEGFWQNWLARLDGAGLPAQVQKVLSERLGQAREGVEGWLAQGAAGILALAGQIGTILLLPILAFYFLLDWQRLHQGWELLLPGSARLHALALLDELDQIMKKFIRGHLLICLLVGALTGIGMTLLGVPYALFLGVVAGILDLIPFFGPILGGIPAVVLALQISWSKALAAAVVILVIQQVEAHLLSPKILGDALNLHPLTVIFALLAGGEVAGLWGLLLAVPLTAIGKAILRYVFLLLVE</sequence>
<keyword evidence="3" id="KW-0813">Transport</keyword>
<keyword evidence="5 8" id="KW-0812">Transmembrane</keyword>
<keyword evidence="6 8" id="KW-1133">Transmembrane helix</keyword>
<keyword evidence="7 8" id="KW-0472">Membrane</keyword>
<accession>A0A1T4PRG2</accession>
<evidence type="ECO:0000256" key="2">
    <source>
        <dbReference type="ARBA" id="ARBA00009773"/>
    </source>
</evidence>
<evidence type="ECO:0000313" key="9">
    <source>
        <dbReference type="EMBL" id="SJZ93787.1"/>
    </source>
</evidence>
<dbReference type="PANTHER" id="PTHR21716">
    <property type="entry name" value="TRANSMEMBRANE PROTEIN"/>
    <property type="match status" value="1"/>
</dbReference>
<dbReference type="EMBL" id="FUXM01000013">
    <property type="protein sequence ID" value="SJZ93787.1"/>
    <property type="molecule type" value="Genomic_DNA"/>
</dbReference>
<feature type="transmembrane region" description="Helical" evidence="8">
    <location>
        <begin position="65"/>
        <end position="89"/>
    </location>
</feature>
<evidence type="ECO:0000256" key="5">
    <source>
        <dbReference type="ARBA" id="ARBA00022692"/>
    </source>
</evidence>
<comment type="similarity">
    <text evidence="2">Belongs to the autoinducer-2 exporter (AI-2E) (TC 2.A.86) family.</text>
</comment>
<dbReference type="Pfam" id="PF01594">
    <property type="entry name" value="AI-2E_transport"/>
    <property type="match status" value="1"/>
</dbReference>
<evidence type="ECO:0000256" key="8">
    <source>
        <dbReference type="SAM" id="Phobius"/>
    </source>
</evidence>
<evidence type="ECO:0000256" key="1">
    <source>
        <dbReference type="ARBA" id="ARBA00004651"/>
    </source>
</evidence>
<dbReference type="GO" id="GO:0005886">
    <property type="term" value="C:plasma membrane"/>
    <property type="evidence" value="ECO:0007669"/>
    <property type="project" value="UniProtKB-SubCell"/>
</dbReference>
<reference evidence="10" key="1">
    <citation type="submission" date="2017-02" db="EMBL/GenBank/DDBJ databases">
        <authorList>
            <person name="Varghese N."/>
            <person name="Submissions S."/>
        </authorList>
    </citation>
    <scope>NUCLEOTIDE SEQUENCE [LARGE SCALE GENOMIC DNA]</scope>
    <source>
        <strain evidence="10">DSM 16521</strain>
    </source>
</reference>
<evidence type="ECO:0000256" key="3">
    <source>
        <dbReference type="ARBA" id="ARBA00022448"/>
    </source>
</evidence>
<protein>
    <submittedName>
        <fullName evidence="9">Predicted PurR-regulated permease PerM</fullName>
    </submittedName>
</protein>
<keyword evidence="4" id="KW-1003">Cell membrane</keyword>
<comment type="subcellular location">
    <subcellularLocation>
        <location evidence="1">Cell membrane</location>
        <topology evidence="1">Multi-pass membrane protein</topology>
    </subcellularLocation>
</comment>
<name>A0A1T4PRG2_9FIRM</name>
<dbReference type="GO" id="GO:0055085">
    <property type="term" value="P:transmembrane transport"/>
    <property type="evidence" value="ECO:0007669"/>
    <property type="project" value="TreeGrafter"/>
</dbReference>
<gene>
    <name evidence="9" type="ORF">SAMN02745885_01366</name>
</gene>
<organism evidence="9 10">
    <name type="scientific">Carboxydocella sporoproducens DSM 16521</name>
    <dbReference type="NCBI Taxonomy" id="1121270"/>
    <lineage>
        <taxon>Bacteria</taxon>
        <taxon>Bacillati</taxon>
        <taxon>Bacillota</taxon>
        <taxon>Clostridia</taxon>
        <taxon>Eubacteriales</taxon>
        <taxon>Clostridiales Family XVI. Incertae Sedis</taxon>
        <taxon>Carboxydocella</taxon>
    </lineage>
</organism>
<dbReference type="PANTHER" id="PTHR21716:SF53">
    <property type="entry name" value="PERMEASE PERM-RELATED"/>
    <property type="match status" value="1"/>
</dbReference>
<keyword evidence="10" id="KW-1185">Reference proteome</keyword>
<evidence type="ECO:0000256" key="4">
    <source>
        <dbReference type="ARBA" id="ARBA00022475"/>
    </source>
</evidence>
<evidence type="ECO:0000256" key="6">
    <source>
        <dbReference type="ARBA" id="ARBA00022989"/>
    </source>
</evidence>
<feature type="transmembrane region" description="Helical" evidence="8">
    <location>
        <begin position="35"/>
        <end position="53"/>
    </location>
</feature>
<proteinExistence type="inferred from homology"/>